<name>A0A2T7NT47_POMCA</name>
<comment type="caution">
    <text evidence="1">The sequence shown here is derived from an EMBL/GenBank/DDBJ whole genome shotgun (WGS) entry which is preliminary data.</text>
</comment>
<dbReference type="AlphaFoldDB" id="A0A2T7NT47"/>
<gene>
    <name evidence="1" type="ORF">C0Q70_14823</name>
</gene>
<dbReference type="EMBL" id="PZQS01000009">
    <property type="protein sequence ID" value="PVD24342.1"/>
    <property type="molecule type" value="Genomic_DNA"/>
</dbReference>
<evidence type="ECO:0000313" key="1">
    <source>
        <dbReference type="EMBL" id="PVD24342.1"/>
    </source>
</evidence>
<dbReference type="Proteomes" id="UP000245119">
    <property type="component" value="Linkage Group LG9"/>
</dbReference>
<proteinExistence type="predicted"/>
<accession>A0A2T7NT47</accession>
<reference evidence="1 2" key="1">
    <citation type="submission" date="2018-04" db="EMBL/GenBank/DDBJ databases">
        <title>The genome of golden apple snail Pomacea canaliculata provides insight into stress tolerance and invasive adaptation.</title>
        <authorList>
            <person name="Liu C."/>
            <person name="Liu B."/>
            <person name="Ren Y."/>
            <person name="Zhang Y."/>
            <person name="Wang H."/>
            <person name="Li S."/>
            <person name="Jiang F."/>
            <person name="Yin L."/>
            <person name="Zhang G."/>
            <person name="Qian W."/>
            <person name="Fan W."/>
        </authorList>
    </citation>
    <scope>NUCLEOTIDE SEQUENCE [LARGE SCALE GENOMIC DNA]</scope>
    <source>
        <strain evidence="1">SZHN2017</strain>
        <tissue evidence="1">Muscle</tissue>
    </source>
</reference>
<protein>
    <submittedName>
        <fullName evidence="1">Uncharacterized protein</fullName>
    </submittedName>
</protein>
<evidence type="ECO:0000313" key="2">
    <source>
        <dbReference type="Proteomes" id="UP000245119"/>
    </source>
</evidence>
<dbReference type="PANTHER" id="PTHR46670:SF3">
    <property type="entry name" value="ENDONUCLEASE_EXONUCLEASE_PHOSPHATASE DOMAIN-CONTAINING PROTEIN"/>
    <property type="match status" value="1"/>
</dbReference>
<keyword evidence="2" id="KW-1185">Reference proteome</keyword>
<organism evidence="1 2">
    <name type="scientific">Pomacea canaliculata</name>
    <name type="common">Golden apple snail</name>
    <dbReference type="NCBI Taxonomy" id="400727"/>
    <lineage>
        <taxon>Eukaryota</taxon>
        <taxon>Metazoa</taxon>
        <taxon>Spiralia</taxon>
        <taxon>Lophotrochozoa</taxon>
        <taxon>Mollusca</taxon>
        <taxon>Gastropoda</taxon>
        <taxon>Caenogastropoda</taxon>
        <taxon>Architaenioglossa</taxon>
        <taxon>Ampullarioidea</taxon>
        <taxon>Ampullariidae</taxon>
        <taxon>Pomacea</taxon>
    </lineage>
</organism>
<sequence length="515" mass="56562">MLVDIPGSAVLTIVSIIDALVDCHLLPRQTERTNVGKPSVRQVPQPEEIRDPEVRFDLPTYAAMVTRAVQLQQQVACLWNKGQERKLGLINKKTVRGVRGGRKVRACRLAHSRSDLVQVLAPSSGTSEPPGLAASVESLSLGLRLCPCHSSCSSASVLDGPFTTVLVNDDNPVPIDISLISCDTSVPAVPPPSSPTPAFPFQFTDLSPPCSSIVNEDGSSVDPLTSETLDITSSSESQIVQTQLLCGLLNAQSVVRKAVDIHNMIIDKSLDLLLLTETWLREAGDELVIKQITPVGYSFIHNPSMSRPGLPRKTVYTRNVRGMDSDSFRTALQRSALLVSPPDNVDELVALYNSTLSALLDKFAPVKKRCITERPDTAWFTPEVRRAKKVRRQAERKWRKSRLEVDRQIYRHTWSQCSAIIVKARSRYVMNIVSSAVSDSRKMFAVVNGLLGKDVTQPVLPEMDDLTAASTLSAYFEDKIKTIMDSFSDSTLGKEKLTPKTDVLGHRALNGSTTH</sequence>
<dbReference type="PANTHER" id="PTHR46670">
    <property type="entry name" value="ENDO/EXONUCLEASE/PHOSPHATASE DOMAIN-CONTAINING PROTEIN"/>
    <property type="match status" value="1"/>
</dbReference>